<keyword evidence="2" id="KW-1185">Reference proteome</keyword>
<evidence type="ECO:0000313" key="2">
    <source>
        <dbReference type="Proteomes" id="UP001183388"/>
    </source>
</evidence>
<sequence length="321" mass="35709">MKPATAVEYPAFPLDAWRPTKETVHRFLQIVGKIRLAAGPRRNHWWHVPFHLTGCGITTRPTRDPASRQLFAIDFDFVGHRLLVRTLAGNEIAFPLAGHSVANFYALTTTALGDLGLGVRPRISRPYGLPDADRPFAQDTEHRSYDQDAVSTYWRILSRVALELEVAAARYAGKISPVHHFWHTFDIAVTRFSDRQVDTGTAVDPVTREAYSREVISSGFWFGDDETPEPAFYAYTAPEPDGLANRPLAPDAARWLERGGSHLALLPYEAVRAEPDPGAAIQAFYDSSYRAGAELAGWPPERECPDGVTDPVLLGPHRLSR</sequence>
<reference evidence="2" key="1">
    <citation type="submission" date="2023-07" db="EMBL/GenBank/DDBJ databases">
        <title>30 novel species of actinomycetes from the DSMZ collection.</title>
        <authorList>
            <person name="Nouioui I."/>
        </authorList>
    </citation>
    <scope>NUCLEOTIDE SEQUENCE [LARGE SCALE GENOMIC DNA]</scope>
    <source>
        <strain evidence="2">DSM 44917</strain>
    </source>
</reference>
<protein>
    <submittedName>
        <fullName evidence="1">DUF5996 family protein</fullName>
    </submittedName>
</protein>
<dbReference type="Pfam" id="PF19459">
    <property type="entry name" value="DUF5996"/>
    <property type="match status" value="1"/>
</dbReference>
<dbReference type="Proteomes" id="UP001183388">
    <property type="component" value="Unassembled WGS sequence"/>
</dbReference>
<dbReference type="InterPro" id="IPR046038">
    <property type="entry name" value="DUF5996"/>
</dbReference>
<dbReference type="EMBL" id="JAVREN010000024">
    <property type="protein sequence ID" value="MDT0308670.1"/>
    <property type="molecule type" value="Genomic_DNA"/>
</dbReference>
<comment type="caution">
    <text evidence="1">The sequence shown here is derived from an EMBL/GenBank/DDBJ whole genome shotgun (WGS) entry which is preliminary data.</text>
</comment>
<dbReference type="RefSeq" id="WP_311631609.1">
    <property type="nucleotide sequence ID" value="NZ_JAVREN010000024.1"/>
</dbReference>
<evidence type="ECO:0000313" key="1">
    <source>
        <dbReference type="EMBL" id="MDT0308670.1"/>
    </source>
</evidence>
<organism evidence="1 2">
    <name type="scientific">Streptomyces boetiae</name>
    <dbReference type="NCBI Taxonomy" id="3075541"/>
    <lineage>
        <taxon>Bacteria</taxon>
        <taxon>Bacillati</taxon>
        <taxon>Actinomycetota</taxon>
        <taxon>Actinomycetes</taxon>
        <taxon>Kitasatosporales</taxon>
        <taxon>Streptomycetaceae</taxon>
        <taxon>Streptomyces</taxon>
    </lineage>
</organism>
<proteinExistence type="predicted"/>
<gene>
    <name evidence="1" type="ORF">RM780_17125</name>
</gene>
<accession>A0ABU2LB08</accession>
<name>A0ABU2LB08_9ACTN</name>